<keyword evidence="2 5" id="KW-0645">Protease</keyword>
<reference evidence="9 10" key="1">
    <citation type="submission" date="2018-06" db="EMBL/GenBank/DDBJ databases">
        <authorList>
            <consortium name="IHU Genomes"/>
        </authorList>
    </citation>
    <scope>NUCLEOTIDE SEQUENCE [LARGE SCALE GENOMIC DNA]</scope>
    <source>
        <strain evidence="9 10">NEC25</strain>
    </source>
</reference>
<dbReference type="Pfam" id="PF00082">
    <property type="entry name" value="Peptidase_S8"/>
    <property type="match status" value="4"/>
</dbReference>
<dbReference type="InterPro" id="IPR050131">
    <property type="entry name" value="Peptidase_S8_subtilisin-like"/>
</dbReference>
<dbReference type="Proteomes" id="UP000431451">
    <property type="component" value="Unassembled WGS sequence"/>
</dbReference>
<dbReference type="PROSITE" id="PS51892">
    <property type="entry name" value="SUBTILASE"/>
    <property type="match status" value="2"/>
</dbReference>
<evidence type="ECO:0000256" key="6">
    <source>
        <dbReference type="RuleBase" id="RU003355"/>
    </source>
</evidence>
<evidence type="ECO:0000256" key="1">
    <source>
        <dbReference type="ARBA" id="ARBA00011073"/>
    </source>
</evidence>
<dbReference type="Gene3D" id="3.40.50.200">
    <property type="entry name" value="Peptidase S8/S53 domain"/>
    <property type="match status" value="2"/>
</dbReference>
<dbReference type="Pfam" id="PF18425">
    <property type="entry name" value="CspB_prodomain"/>
    <property type="match status" value="1"/>
</dbReference>
<dbReference type="InterPro" id="IPR015500">
    <property type="entry name" value="Peptidase_S8_subtilisin-rel"/>
</dbReference>
<dbReference type="CDD" id="cd07478">
    <property type="entry name" value="Peptidases_S8_CspA-like"/>
    <property type="match status" value="2"/>
</dbReference>
<dbReference type="PROSITE" id="PS00137">
    <property type="entry name" value="SUBTILASE_HIS"/>
    <property type="match status" value="1"/>
</dbReference>
<dbReference type="InterPro" id="IPR022398">
    <property type="entry name" value="Peptidase_S8_His-AS"/>
</dbReference>
<dbReference type="SUPFAM" id="SSF52743">
    <property type="entry name" value="Subtilisin-like"/>
    <property type="match status" value="2"/>
</dbReference>
<dbReference type="InterPro" id="IPR023828">
    <property type="entry name" value="Peptidase_S8_Ser-AS"/>
</dbReference>
<evidence type="ECO:0000313" key="10">
    <source>
        <dbReference type="Proteomes" id="UP000431451"/>
    </source>
</evidence>
<dbReference type="PANTHER" id="PTHR43806">
    <property type="entry name" value="PEPTIDASE S8"/>
    <property type="match status" value="1"/>
</dbReference>
<keyword evidence="4 5" id="KW-0720">Serine protease</keyword>
<dbReference type="EC" id="3.4.21.-" evidence="9"/>
<name>A0A653AL05_9CLOT</name>
<evidence type="ECO:0000256" key="5">
    <source>
        <dbReference type="PROSITE-ProRule" id="PRU01240"/>
    </source>
</evidence>
<feature type="active site" description="Charge relay system" evidence="5">
    <location>
        <position position="505"/>
    </location>
</feature>
<evidence type="ECO:0000256" key="3">
    <source>
        <dbReference type="ARBA" id="ARBA00022801"/>
    </source>
</evidence>
<feature type="domain" description="Peptidase S8/S53" evidence="7">
    <location>
        <begin position="1052"/>
        <end position="1174"/>
    </location>
</feature>
<evidence type="ECO:0000256" key="4">
    <source>
        <dbReference type="ARBA" id="ARBA00022825"/>
    </source>
</evidence>
<dbReference type="AlphaFoldDB" id="A0A653AL05"/>
<dbReference type="InterPro" id="IPR036852">
    <property type="entry name" value="Peptidase_S8/S53_dom_sf"/>
</dbReference>
<dbReference type="GO" id="GO:0004252">
    <property type="term" value="F:serine-type endopeptidase activity"/>
    <property type="evidence" value="ECO:0007669"/>
    <property type="project" value="UniProtKB-UniRule"/>
</dbReference>
<accession>A0A653AL05</accession>
<feature type="active site" description="Charge relay system" evidence="5">
    <location>
        <position position="724"/>
    </location>
</feature>
<protein>
    <submittedName>
        <fullName evidence="9">Major intracellular serine protease</fullName>
        <ecNumber evidence="9">3.4.21.-</ecNumber>
    </submittedName>
</protein>
<feature type="active site" description="Charge relay system" evidence="5">
    <location>
        <position position="196"/>
    </location>
</feature>
<organism evidence="9 10">
    <name type="scientific">Clostridium neonatale</name>
    <dbReference type="NCBI Taxonomy" id="137838"/>
    <lineage>
        <taxon>Bacteria</taxon>
        <taxon>Bacillati</taxon>
        <taxon>Bacillota</taxon>
        <taxon>Clostridia</taxon>
        <taxon>Eubacteriales</taxon>
        <taxon>Clostridiaceae</taxon>
        <taxon>Clostridium</taxon>
    </lineage>
</organism>
<dbReference type="PANTHER" id="PTHR43806:SF11">
    <property type="entry name" value="CEREVISIN-RELATED"/>
    <property type="match status" value="1"/>
</dbReference>
<dbReference type="PROSITE" id="PS00136">
    <property type="entry name" value="SUBTILASE_ASP"/>
    <property type="match status" value="2"/>
</dbReference>
<feature type="active site" description="Charge relay system" evidence="5">
    <location>
        <position position="138"/>
    </location>
</feature>
<dbReference type="InterPro" id="IPR041365">
    <property type="entry name" value="CspB_prodomain"/>
</dbReference>
<comment type="similarity">
    <text evidence="1 5 6">Belongs to the peptidase S8 family.</text>
</comment>
<feature type="domain" description="Peptidase S8/S53" evidence="7">
    <location>
        <begin position="129"/>
        <end position="299"/>
    </location>
</feature>
<dbReference type="PROSITE" id="PS00138">
    <property type="entry name" value="SUBTILASE_SER"/>
    <property type="match status" value="1"/>
</dbReference>
<feature type="domain" description="Peptidase S8/S53" evidence="7">
    <location>
        <begin position="434"/>
        <end position="522"/>
    </location>
</feature>
<dbReference type="EMBL" id="UWJD01000001">
    <property type="protein sequence ID" value="VCT82496.1"/>
    <property type="molecule type" value="Genomic_DNA"/>
</dbReference>
<keyword evidence="3 5" id="KW-0378">Hydrolase</keyword>
<feature type="domain" description="Peptidase S8/S53" evidence="7">
    <location>
        <begin position="715"/>
        <end position="913"/>
    </location>
</feature>
<sequence length="1235" mass="135672">MIIIAELDPQKSAKIDASLGLLNNVPSTVLNRLNNKLNLIGDANLIEVTILYRDEPIEVKKLIEGLGGTFQDLGFNFAIVGIPVDRIVDLARSNSIQYIELPQNLYTSDLTSNRESCVPQATSTYNVNGKGILIGFIDSGIDYTHPAFRNSDRTTRIEYIYDLSDGGKVYNKEKINEALEATDPYSIVPSIDITGHGTHVAGIACGGGNIPNSYKGVATEASIAMVKGTRGNWVLSTQIMKGLKFLLDKSKKLNMPLVVNISLSTNNGAHNGSSLLEQYIRTIANLERITIVIAAGNEGDSAHHTGGTFEIIQNQSFSIARDESLIVINLYKSILPDITINIRSSTGEASGNINIREGYFQGNVGRDRYDIYVSGPKPFELNNEIQIVLSPIKSNYITEGLWTISIDKINNYEGVYSIWLPVSEGLNQKTKFLSPVASNTLGIPATVDNIIAVGSYNPVTRNLSSFSGRGAENLRYPLRPDLAAPGENVMAPIPNGGYDRKTGTSMATPQVSGICALLMEWGIVKGNDFYLYAQRLKYYLVKGSTRKRTDIIYPNSSWGYGAVCAYDSFYLIESTINSILAGRQRDYTRDYYRESNSVDLNTDNILSKLGVSCIGNDSENATISPDDLIGIIVQISNPEVVEQIKKGMPDAAIVRLSDAFIIVITPYKDINKLGNYNLDIIPNINPPVYTLSALSPVEASGAPLFVNNPYLRLDGTGVLVGIIDTGIDYLNEEFMLEDDTTRIERIWDQTLKATEEVQGIKLGVEYTKDQINEAIKLYKGGGDPYSIVASKDNVGHGTMTAGIIGGRGRNPALLGAAPNCKFAVVKLREMSKAESIYAGVSKEGINKYGYIDIILAVRYLNNIALQLGMPIVFHIPMGTNTGAHDGNSYIEQLFESQSGRRGFVPVVGTGNQGDTQTHTEGKINKTEDMVSVEVKVGKNQKDMNFQFYFLKPDKASIGIVSPSGEVLERVNTNLKSITDYKFIYEGTIVCIHYLIPDNISGNEVIIIKLRNLKEGIWTFRLYGDYIVDGRFWSWLPQRELLYDDTRFLSPLQTSTLTVPATGKNVIVSAYYNQSLNTVVAESGRGYTIDGRVKPDIAAGGVDAIVTKPGGGTTVATGSSIGSSVLAGCCCLILQWAIVEKNDIEINVNKMIAYIIRGAKTREGDTYPNKDWGYGMLDLEGVFNALRKRNYEKNNDLYLEDTVEEIKYLTYSDLNKLRNGNSIIEFNIGNLFCRIP</sequence>
<dbReference type="InterPro" id="IPR023827">
    <property type="entry name" value="Peptidase_S8_Asp-AS"/>
</dbReference>
<evidence type="ECO:0000256" key="2">
    <source>
        <dbReference type="ARBA" id="ARBA00022670"/>
    </source>
</evidence>
<dbReference type="PRINTS" id="PR00723">
    <property type="entry name" value="SUBTILISIN"/>
</dbReference>
<dbReference type="InterPro" id="IPR034045">
    <property type="entry name" value="Pep_S8_CspA-like"/>
</dbReference>
<evidence type="ECO:0000259" key="7">
    <source>
        <dbReference type="Pfam" id="PF00082"/>
    </source>
</evidence>
<dbReference type="InterPro" id="IPR000209">
    <property type="entry name" value="Peptidase_S8/S53_dom"/>
</dbReference>
<gene>
    <name evidence="9" type="primary">isp</name>
    <name evidence="9" type="ORF">CNEONATNEC25_00039</name>
</gene>
<evidence type="ECO:0000313" key="9">
    <source>
        <dbReference type="EMBL" id="VCT82496.1"/>
    </source>
</evidence>
<proteinExistence type="inferred from homology"/>
<dbReference type="Gene3D" id="2.60.120.1290">
    <property type="match status" value="2"/>
</dbReference>
<dbReference type="GO" id="GO:0006508">
    <property type="term" value="P:proteolysis"/>
    <property type="evidence" value="ECO:0007669"/>
    <property type="project" value="UniProtKB-KW"/>
</dbReference>
<feature type="active site" description="Charge relay system" evidence="5">
    <location>
        <position position="1119"/>
    </location>
</feature>
<feature type="domain" description="Csp protease B prodomain" evidence="8">
    <location>
        <begin position="14"/>
        <end position="103"/>
    </location>
</feature>
<dbReference type="Gene3D" id="3.30.70.2980">
    <property type="match status" value="1"/>
</dbReference>
<feature type="active site" description="Charge relay system" evidence="5">
    <location>
        <position position="796"/>
    </location>
</feature>
<evidence type="ECO:0000259" key="8">
    <source>
        <dbReference type="Pfam" id="PF18425"/>
    </source>
</evidence>